<keyword evidence="6" id="KW-0411">Iron-sulfur</keyword>
<dbReference type="SUPFAM" id="SSF50022">
    <property type="entry name" value="ISP domain"/>
    <property type="match status" value="1"/>
</dbReference>
<evidence type="ECO:0000256" key="5">
    <source>
        <dbReference type="ARBA" id="ARBA00023004"/>
    </source>
</evidence>
<dbReference type="EMBL" id="JBHSFE010000043">
    <property type="protein sequence ID" value="MFC4612989.1"/>
    <property type="molecule type" value="Genomic_DNA"/>
</dbReference>
<dbReference type="RefSeq" id="WP_381203513.1">
    <property type="nucleotide sequence ID" value="NZ_JBHSFE010000043.1"/>
</dbReference>
<dbReference type="InterPro" id="IPR014349">
    <property type="entry name" value="Rieske_Fe-S_prot"/>
</dbReference>
<dbReference type="PROSITE" id="PS51257">
    <property type="entry name" value="PROKAR_LIPOPROTEIN"/>
    <property type="match status" value="1"/>
</dbReference>
<evidence type="ECO:0000256" key="7">
    <source>
        <dbReference type="ARBA" id="ARBA00023157"/>
    </source>
</evidence>
<feature type="region of interest" description="Disordered" evidence="10">
    <location>
        <begin position="24"/>
        <end position="53"/>
    </location>
</feature>
<gene>
    <name evidence="12" type="ORF">ACFO9E_35420</name>
</gene>
<keyword evidence="3" id="KW-0001">2Fe-2S</keyword>
<dbReference type="Proteomes" id="UP001595993">
    <property type="component" value="Unassembled WGS sequence"/>
</dbReference>
<name>A0ABV9GJZ0_9ACTN</name>
<dbReference type="PROSITE" id="PS51318">
    <property type="entry name" value="TAT"/>
    <property type="match status" value="1"/>
</dbReference>
<protein>
    <recommendedName>
        <fullName evidence="2">Cytochrome bc1 complex Rieske iron-sulfur subunit</fullName>
    </recommendedName>
    <alternativeName>
        <fullName evidence="8">Cytochrome bc1 reductase complex subunit QcrA</fullName>
    </alternativeName>
</protein>
<organism evidence="12 13">
    <name type="scientific">Streptomyces maoxianensis</name>
    <dbReference type="NCBI Taxonomy" id="1459942"/>
    <lineage>
        <taxon>Bacteria</taxon>
        <taxon>Bacillati</taxon>
        <taxon>Actinomycetota</taxon>
        <taxon>Actinomycetes</taxon>
        <taxon>Kitasatosporales</taxon>
        <taxon>Streptomycetaceae</taxon>
        <taxon>Streptomyces</taxon>
    </lineage>
</organism>
<evidence type="ECO:0000256" key="9">
    <source>
        <dbReference type="ARBA" id="ARBA00034078"/>
    </source>
</evidence>
<feature type="domain" description="Rieske" evidence="11">
    <location>
        <begin position="55"/>
        <end position="147"/>
    </location>
</feature>
<proteinExistence type="predicted"/>
<keyword evidence="7" id="KW-1015">Disulfide bond</keyword>
<keyword evidence="5" id="KW-0408">Iron</keyword>
<dbReference type="CDD" id="cd03467">
    <property type="entry name" value="Rieske"/>
    <property type="match status" value="1"/>
</dbReference>
<comment type="cofactor">
    <cofactor evidence="9">
        <name>[2Fe-2S] cluster</name>
        <dbReference type="ChEBI" id="CHEBI:190135"/>
    </cofactor>
</comment>
<evidence type="ECO:0000256" key="4">
    <source>
        <dbReference type="ARBA" id="ARBA00022723"/>
    </source>
</evidence>
<keyword evidence="4" id="KW-0479">Metal-binding</keyword>
<dbReference type="PROSITE" id="PS51296">
    <property type="entry name" value="RIESKE"/>
    <property type="match status" value="1"/>
</dbReference>
<dbReference type="InterPro" id="IPR005805">
    <property type="entry name" value="Rieske_Fe-S_prot_C"/>
</dbReference>
<dbReference type="Gene3D" id="2.102.10.10">
    <property type="entry name" value="Rieske [2Fe-2S] iron-sulphur domain"/>
    <property type="match status" value="1"/>
</dbReference>
<evidence type="ECO:0000256" key="1">
    <source>
        <dbReference type="ARBA" id="ARBA00002494"/>
    </source>
</evidence>
<evidence type="ECO:0000256" key="3">
    <source>
        <dbReference type="ARBA" id="ARBA00022714"/>
    </source>
</evidence>
<dbReference type="PANTHER" id="PTHR10134">
    <property type="entry name" value="CYTOCHROME B-C1 COMPLEX SUBUNIT RIESKE, MITOCHONDRIAL"/>
    <property type="match status" value="1"/>
</dbReference>
<evidence type="ECO:0000256" key="2">
    <source>
        <dbReference type="ARBA" id="ARBA00015816"/>
    </source>
</evidence>
<evidence type="ECO:0000259" key="11">
    <source>
        <dbReference type="PROSITE" id="PS51296"/>
    </source>
</evidence>
<evidence type="ECO:0000313" key="12">
    <source>
        <dbReference type="EMBL" id="MFC4612989.1"/>
    </source>
</evidence>
<comment type="caution">
    <text evidence="12">The sequence shown here is derived from an EMBL/GenBank/DDBJ whole genome shotgun (WGS) entry which is preliminary data.</text>
</comment>
<dbReference type="PRINTS" id="PR00162">
    <property type="entry name" value="RIESKE"/>
</dbReference>
<dbReference type="InterPro" id="IPR006311">
    <property type="entry name" value="TAT_signal"/>
</dbReference>
<sequence>MDARRRTLLTAGAAGAAALVSGCGDGGGDSASETPTPTTPKTPTGTPTAGAQAGTTLAKIADIPVEGGRVFVDQKVVVTQPNPGEFKAFSAICTHQRCLVKTIAAGAIDCPCHGSKFRITDGSVEVGPATEPLPEKQITVSGDSIQLI</sequence>
<dbReference type="InterPro" id="IPR036922">
    <property type="entry name" value="Rieske_2Fe-2S_sf"/>
</dbReference>
<evidence type="ECO:0000256" key="8">
    <source>
        <dbReference type="ARBA" id="ARBA00029586"/>
    </source>
</evidence>
<accession>A0ABV9GJZ0</accession>
<evidence type="ECO:0000256" key="6">
    <source>
        <dbReference type="ARBA" id="ARBA00023014"/>
    </source>
</evidence>
<comment type="function">
    <text evidence="1">Iron-sulfur subunit of the cytochrome bc1 complex, an essential component of the respiratory electron transport chain required for ATP synthesis. The bc1 complex catalyzes the oxidation of menaquinol and the reduction of cytochrome c in the respiratory chain. The bc1 complex operates through a Q-cycle mechanism that couples electron transfer to generation of the proton gradient that drives ATP synthesis.</text>
</comment>
<dbReference type="InterPro" id="IPR017941">
    <property type="entry name" value="Rieske_2Fe-2S"/>
</dbReference>
<dbReference type="Pfam" id="PF00355">
    <property type="entry name" value="Rieske"/>
    <property type="match status" value="1"/>
</dbReference>
<reference evidence="13" key="1">
    <citation type="journal article" date="2019" name="Int. J. Syst. Evol. Microbiol.">
        <title>The Global Catalogue of Microorganisms (GCM) 10K type strain sequencing project: providing services to taxonomists for standard genome sequencing and annotation.</title>
        <authorList>
            <consortium name="The Broad Institute Genomics Platform"/>
            <consortium name="The Broad Institute Genome Sequencing Center for Infectious Disease"/>
            <person name="Wu L."/>
            <person name="Ma J."/>
        </authorList>
    </citation>
    <scope>NUCLEOTIDE SEQUENCE [LARGE SCALE GENOMIC DNA]</scope>
    <source>
        <strain evidence="13">CGMCC 4.7139</strain>
    </source>
</reference>
<keyword evidence="13" id="KW-1185">Reference proteome</keyword>
<feature type="compositionally biased region" description="Low complexity" evidence="10">
    <location>
        <begin position="34"/>
        <end position="53"/>
    </location>
</feature>
<evidence type="ECO:0000256" key="10">
    <source>
        <dbReference type="SAM" id="MobiDB-lite"/>
    </source>
</evidence>
<evidence type="ECO:0000313" key="13">
    <source>
        <dbReference type="Proteomes" id="UP001595993"/>
    </source>
</evidence>